<dbReference type="AlphaFoldDB" id="A0A673UMF4"/>
<comment type="function">
    <text evidence="5">Probable calcium-dependent phospholipid-binding protein that may play a role in calcium-mediated intracellular processes.</text>
</comment>
<feature type="domain" description="C2" evidence="10">
    <location>
        <begin position="72"/>
        <end position="200"/>
    </location>
</feature>
<gene>
    <name evidence="11" type="primary">CPNE4</name>
</gene>
<accession>A0A673UMF4</accession>
<dbReference type="InterPro" id="IPR045052">
    <property type="entry name" value="Copine"/>
</dbReference>
<evidence type="ECO:0000256" key="1">
    <source>
        <dbReference type="ARBA" id="ARBA00009048"/>
    </source>
</evidence>
<dbReference type="PROSITE" id="PS50004">
    <property type="entry name" value="C2"/>
    <property type="match status" value="2"/>
</dbReference>
<sequence length="626" mass="70175">MAVEPSSSESMKRRVGRRTRRGGGRLSSHHHQLHHQPPPLRSRFLQPRGGTHLVPDSILFLLFEVGTSRMKKMSNIYESAANTLGIFNSPCLTKVELRVACKGISDRDALSKPDPCVILKMQSHGQWFEVDRTEVIRTCINPVYSKLFTVDFYFEEVQRLRFEVHDISSNHNGLKEADFLGGMECTLGQIVSQRKLSKSLLKHGNTAGKSSITVIAEELSGNDDYVELAFNARKLDDKDFFSKSDPFLEIFRMNDDATQQLVHRTEVVMNNLSPAWKSFKVSVNSLCSGDPDRRLKCIVWDWDSNGKHDFIGEFTSTFKEMRGAMEGKQVQWECINPKYKAKKKNYKNSGVVILNQCKIHKMHSFLDYIMGGCQIQFTVAIDFTASNGDPRNSCSLHYIHPYQPNEYLKALVAVGEICQDYDSDKMFPAFGFGARIPPEYTVSHDFAINFNEDNPECAGIQGVVEAYQSCLPKLQLYGPTNIAPIIQKVAKSASEETNTKEASQYFILLILTDGVITDMADTREAIVHASHLPMSVIIVGVGNADFSDMQMLDGDDGILRSPKGEPVLRDIVQFVPFRNFKHASPAALAKSVLAEVPNQVVDYYNGKGIKPKCSSEVYESSRTPAP</sequence>
<keyword evidence="2" id="KW-0479">Metal-binding</keyword>
<dbReference type="InterPro" id="IPR036465">
    <property type="entry name" value="vWFA_dom_sf"/>
</dbReference>
<dbReference type="CDD" id="cd04047">
    <property type="entry name" value="C2B_Copine"/>
    <property type="match status" value="1"/>
</dbReference>
<dbReference type="GO" id="GO:0005544">
    <property type="term" value="F:calcium-dependent phospholipid binding"/>
    <property type="evidence" value="ECO:0007669"/>
    <property type="project" value="InterPro"/>
</dbReference>
<evidence type="ECO:0000259" key="10">
    <source>
        <dbReference type="PROSITE" id="PS50004"/>
    </source>
</evidence>
<dbReference type="SMART" id="SM00327">
    <property type="entry name" value="VWA"/>
    <property type="match status" value="1"/>
</dbReference>
<feature type="domain" description="C2" evidence="10">
    <location>
        <begin position="206"/>
        <end position="333"/>
    </location>
</feature>
<dbReference type="InterPro" id="IPR035892">
    <property type="entry name" value="C2_domain_sf"/>
</dbReference>
<dbReference type="Pfam" id="PF07002">
    <property type="entry name" value="Copine"/>
    <property type="match status" value="1"/>
</dbReference>
<dbReference type="InterPro" id="IPR000008">
    <property type="entry name" value="C2_dom"/>
</dbReference>
<comment type="similarity">
    <text evidence="1">Belongs to the copine family.</text>
</comment>
<dbReference type="SUPFAM" id="SSF53300">
    <property type="entry name" value="vWA-like"/>
    <property type="match status" value="1"/>
</dbReference>
<dbReference type="OrthoDB" id="5855668at2759"/>
<reference evidence="11" key="3">
    <citation type="submission" date="2025-09" db="UniProtKB">
        <authorList>
            <consortium name="Ensembl"/>
        </authorList>
    </citation>
    <scope>IDENTIFICATION</scope>
</reference>
<dbReference type="CTD" id="131034"/>
<evidence type="ECO:0000256" key="6">
    <source>
        <dbReference type="ARBA" id="ARBA00064184"/>
    </source>
</evidence>
<dbReference type="CDD" id="cd04048">
    <property type="entry name" value="C2A_Copine"/>
    <property type="match status" value="1"/>
</dbReference>
<evidence type="ECO:0000256" key="2">
    <source>
        <dbReference type="ARBA" id="ARBA00022723"/>
    </source>
</evidence>
<evidence type="ECO:0000313" key="11">
    <source>
        <dbReference type="Ensembl" id="ENSSSUP00005026723.1"/>
    </source>
</evidence>
<dbReference type="GO" id="GO:0046872">
    <property type="term" value="F:metal ion binding"/>
    <property type="evidence" value="ECO:0007669"/>
    <property type="project" value="UniProtKB-KW"/>
</dbReference>
<dbReference type="GeneID" id="115292281"/>
<evidence type="ECO:0000256" key="4">
    <source>
        <dbReference type="ARBA" id="ARBA00022837"/>
    </source>
</evidence>
<dbReference type="Proteomes" id="UP000472268">
    <property type="component" value="Chromosome 5"/>
</dbReference>
<dbReference type="FunFam" id="2.60.40.150:FF:000083">
    <property type="entry name" value="Copine 4"/>
    <property type="match status" value="1"/>
</dbReference>
<dbReference type="InterPro" id="IPR037768">
    <property type="entry name" value="C2B_Copine"/>
</dbReference>
<reference evidence="11" key="2">
    <citation type="submission" date="2025-08" db="UniProtKB">
        <authorList>
            <consortium name="Ensembl"/>
        </authorList>
    </citation>
    <scope>IDENTIFICATION</scope>
</reference>
<dbReference type="GO" id="GO:0071277">
    <property type="term" value="P:cellular response to calcium ion"/>
    <property type="evidence" value="ECO:0007669"/>
    <property type="project" value="TreeGrafter"/>
</dbReference>
<evidence type="ECO:0000256" key="8">
    <source>
        <dbReference type="ARBA" id="ARBA00081780"/>
    </source>
</evidence>
<proteinExistence type="inferred from homology"/>
<evidence type="ECO:0000256" key="7">
    <source>
        <dbReference type="ARBA" id="ARBA00074836"/>
    </source>
</evidence>
<keyword evidence="12" id="KW-1185">Reference proteome</keyword>
<evidence type="ECO:0000313" key="12">
    <source>
        <dbReference type="Proteomes" id="UP000472268"/>
    </source>
</evidence>
<keyword evidence="3" id="KW-0677">Repeat</keyword>
<dbReference type="Gene3D" id="3.40.50.410">
    <property type="entry name" value="von Willebrand factor, type A domain"/>
    <property type="match status" value="1"/>
</dbReference>
<dbReference type="RefSeq" id="XP_029796149.1">
    <property type="nucleotide sequence ID" value="XM_029940289.1"/>
</dbReference>
<comment type="subunit">
    <text evidence="6">Interacts (via VWFA domain) with ACTB, BCOR, BICD2, CCDC22, CDC42BPB, CEP162, MYCBP2, NONO, PDCD6, PITPNM2, RDX, SKIL, SKT, SPTBN1, UBE2O and WTAP.</text>
</comment>
<feature type="region of interest" description="Disordered" evidence="9">
    <location>
        <begin position="1"/>
        <end position="47"/>
    </location>
</feature>
<dbReference type="FunFam" id="3.40.50.410:FF:000042">
    <property type="entry name" value="Copine 4"/>
    <property type="match status" value="1"/>
</dbReference>
<organism evidence="11 12">
    <name type="scientific">Suricata suricatta</name>
    <name type="common">Meerkat</name>
    <dbReference type="NCBI Taxonomy" id="37032"/>
    <lineage>
        <taxon>Eukaryota</taxon>
        <taxon>Metazoa</taxon>
        <taxon>Chordata</taxon>
        <taxon>Craniata</taxon>
        <taxon>Vertebrata</taxon>
        <taxon>Euteleostomi</taxon>
        <taxon>Mammalia</taxon>
        <taxon>Eutheria</taxon>
        <taxon>Laurasiatheria</taxon>
        <taxon>Carnivora</taxon>
        <taxon>Feliformia</taxon>
        <taxon>Herpestidae</taxon>
        <taxon>Suricata</taxon>
    </lineage>
</organism>
<evidence type="ECO:0000256" key="9">
    <source>
        <dbReference type="SAM" id="MobiDB-lite"/>
    </source>
</evidence>
<name>A0A673UMF4_SURSU</name>
<dbReference type="InterPro" id="IPR002035">
    <property type="entry name" value="VWF_A"/>
</dbReference>
<keyword evidence="4" id="KW-0106">Calcium</keyword>
<protein>
    <recommendedName>
        <fullName evidence="7">Copine-4</fullName>
    </recommendedName>
    <alternativeName>
        <fullName evidence="8">Copine IV</fullName>
    </alternativeName>
</protein>
<dbReference type="SMART" id="SM00239">
    <property type="entry name" value="C2"/>
    <property type="match status" value="2"/>
</dbReference>
<dbReference type="CDD" id="cd01459">
    <property type="entry name" value="vWA_copine_like"/>
    <property type="match status" value="1"/>
</dbReference>
<dbReference type="OMA" id="XVIAEEL"/>
<dbReference type="InterPro" id="IPR010734">
    <property type="entry name" value="Copine_C"/>
</dbReference>
<dbReference type="SUPFAM" id="SSF49562">
    <property type="entry name" value="C2 domain (Calcium/lipid-binding domain, CaLB)"/>
    <property type="match status" value="2"/>
</dbReference>
<dbReference type="Pfam" id="PF00168">
    <property type="entry name" value="C2"/>
    <property type="match status" value="2"/>
</dbReference>
<dbReference type="Ensembl" id="ENSSSUT00005030554.1">
    <property type="protein sequence ID" value="ENSSSUP00005026723.1"/>
    <property type="gene ID" value="ENSSSUG00005017310.1"/>
</dbReference>
<dbReference type="GO" id="GO:0005886">
    <property type="term" value="C:plasma membrane"/>
    <property type="evidence" value="ECO:0007669"/>
    <property type="project" value="TreeGrafter"/>
</dbReference>
<dbReference type="PANTHER" id="PTHR10857:SF4">
    <property type="entry name" value="COPINE-4"/>
    <property type="match status" value="1"/>
</dbReference>
<feature type="compositionally biased region" description="Basic residues" evidence="9">
    <location>
        <begin position="13"/>
        <end position="34"/>
    </location>
</feature>
<evidence type="ECO:0000256" key="3">
    <source>
        <dbReference type="ARBA" id="ARBA00022737"/>
    </source>
</evidence>
<dbReference type="PANTHER" id="PTHR10857">
    <property type="entry name" value="COPINE"/>
    <property type="match status" value="1"/>
</dbReference>
<reference evidence="11 12" key="1">
    <citation type="submission" date="2019-05" db="EMBL/GenBank/DDBJ databases">
        <title>A Chromosome-scale Meerkat (S. suricatta) Genome Assembly.</title>
        <authorList>
            <person name="Dudchenko O."/>
            <person name="Lieberman Aiden E."/>
            <person name="Tung J."/>
            <person name="Barreiro L.B."/>
            <person name="Clutton-Brock T.H."/>
        </authorList>
    </citation>
    <scope>NUCLEOTIDE SEQUENCE [LARGE SCALE GENOMIC DNA]</scope>
</reference>
<evidence type="ECO:0000256" key="5">
    <source>
        <dbReference type="ARBA" id="ARBA00057254"/>
    </source>
</evidence>
<dbReference type="Gene3D" id="2.60.40.150">
    <property type="entry name" value="C2 domain"/>
    <property type="match status" value="2"/>
</dbReference>
<dbReference type="FunFam" id="2.60.40.150:FF:000063">
    <property type="entry name" value="Copine 4"/>
    <property type="match status" value="1"/>
</dbReference>